<dbReference type="Pfam" id="PF06337">
    <property type="entry name" value="DUSP"/>
    <property type="match status" value="1"/>
</dbReference>
<protein>
    <submittedName>
        <fullName evidence="3">Ubiquitin carboxyl-terminal hydrolase 20</fullName>
    </submittedName>
</protein>
<gene>
    <name evidence="3" type="primary">LOC103508658</name>
</gene>
<dbReference type="STRING" id="121845.A0A1S3D077"/>
<evidence type="ECO:0000259" key="1">
    <source>
        <dbReference type="Pfam" id="PF06337"/>
    </source>
</evidence>
<name>A0A1S3D077_DIACI</name>
<keyword evidence="3" id="KW-0378">Hydrolase</keyword>
<dbReference type="KEGG" id="dci:103508658"/>
<dbReference type="Proteomes" id="UP000079169">
    <property type="component" value="Unplaced"/>
</dbReference>
<dbReference type="AlphaFoldDB" id="A0A1S3D077"/>
<dbReference type="GeneID" id="103508658"/>
<dbReference type="RefSeq" id="XP_008471451.1">
    <property type="nucleotide sequence ID" value="XM_008473229.3"/>
</dbReference>
<dbReference type="InterPro" id="IPR035927">
    <property type="entry name" value="DUSP-like_sf"/>
</dbReference>
<proteinExistence type="predicted"/>
<dbReference type="GO" id="GO:0004843">
    <property type="term" value="F:cysteine-type deubiquitinase activity"/>
    <property type="evidence" value="ECO:0007669"/>
    <property type="project" value="InterPro"/>
</dbReference>
<dbReference type="PaxDb" id="121845-A0A1S3D077"/>
<accession>A0A1S3D077</accession>
<organism evidence="2 3">
    <name type="scientific">Diaphorina citri</name>
    <name type="common">Asian citrus psyllid</name>
    <dbReference type="NCBI Taxonomy" id="121845"/>
    <lineage>
        <taxon>Eukaryota</taxon>
        <taxon>Metazoa</taxon>
        <taxon>Ecdysozoa</taxon>
        <taxon>Arthropoda</taxon>
        <taxon>Hexapoda</taxon>
        <taxon>Insecta</taxon>
        <taxon>Pterygota</taxon>
        <taxon>Neoptera</taxon>
        <taxon>Paraneoptera</taxon>
        <taxon>Hemiptera</taxon>
        <taxon>Sternorrhyncha</taxon>
        <taxon>Psylloidea</taxon>
        <taxon>Psyllidae</taxon>
        <taxon>Diaphorininae</taxon>
        <taxon>Diaphorina</taxon>
    </lineage>
</organism>
<reference evidence="3" key="1">
    <citation type="submission" date="2025-08" db="UniProtKB">
        <authorList>
            <consortium name="RefSeq"/>
        </authorList>
    </citation>
    <scope>IDENTIFICATION</scope>
</reference>
<dbReference type="Gene3D" id="3.30.2230.10">
    <property type="entry name" value="DUSP-like"/>
    <property type="match status" value="1"/>
</dbReference>
<sequence>MTNDNQRFGGGPVHQGELSLCDICSQRLLDLLAPRALEEYYRVYGDVYTKGVPVKEPFELFHLACKDNNTTSICYVSKDWFESWYNFALNQSYNIPGPINNSVLHADNFVEQSFPLTYTQWCYLVSVYGGGPELCITPTRMDLVKAWLGSNDFLSVGDTDEELRTPSCCTADEDCDLTDASDSQIPDSMDFD</sequence>
<dbReference type="InterPro" id="IPR006615">
    <property type="entry name" value="Pept_C19_DUSP"/>
</dbReference>
<dbReference type="SUPFAM" id="SSF143791">
    <property type="entry name" value="DUSP-like"/>
    <property type="match status" value="1"/>
</dbReference>
<evidence type="ECO:0000313" key="2">
    <source>
        <dbReference type="Proteomes" id="UP000079169"/>
    </source>
</evidence>
<evidence type="ECO:0000313" key="3">
    <source>
        <dbReference type="RefSeq" id="XP_008471451.1"/>
    </source>
</evidence>
<feature type="domain" description="DUSP" evidence="1">
    <location>
        <begin position="73"/>
        <end position="137"/>
    </location>
</feature>
<keyword evidence="2" id="KW-1185">Reference proteome</keyword>